<evidence type="ECO:0000256" key="2">
    <source>
        <dbReference type="ARBA" id="ARBA00022741"/>
    </source>
</evidence>
<dbReference type="Gene3D" id="3.40.50.1580">
    <property type="entry name" value="Nucleoside phosphorylase domain"/>
    <property type="match status" value="1"/>
</dbReference>
<dbReference type="PROSITE" id="PS51421">
    <property type="entry name" value="RAS"/>
    <property type="match status" value="1"/>
</dbReference>
<dbReference type="EMBL" id="JAVRRD010000001">
    <property type="protein sequence ID" value="KAK5065013.1"/>
    <property type="molecule type" value="Genomic_DNA"/>
</dbReference>
<dbReference type="GO" id="GO:0005525">
    <property type="term" value="F:GTP binding"/>
    <property type="evidence" value="ECO:0007669"/>
    <property type="project" value="UniProtKB-KW"/>
</dbReference>
<dbReference type="Pfam" id="PF00071">
    <property type="entry name" value="Ras"/>
    <property type="match status" value="1"/>
</dbReference>
<feature type="compositionally biased region" description="Polar residues" evidence="5">
    <location>
        <begin position="610"/>
        <end position="624"/>
    </location>
</feature>
<feature type="domain" description="Nucleoside phosphorylase" evidence="6">
    <location>
        <begin position="642"/>
        <end position="743"/>
    </location>
</feature>
<evidence type="ECO:0000256" key="3">
    <source>
        <dbReference type="ARBA" id="ARBA00023134"/>
    </source>
</evidence>
<evidence type="ECO:0000256" key="1">
    <source>
        <dbReference type="ARBA" id="ARBA00008344"/>
    </source>
</evidence>
<keyword evidence="8" id="KW-1185">Reference proteome</keyword>
<evidence type="ECO:0000256" key="5">
    <source>
        <dbReference type="SAM" id="MobiDB-lite"/>
    </source>
</evidence>
<dbReference type="Gene3D" id="3.40.50.300">
    <property type="entry name" value="P-loop containing nucleotide triphosphate hydrolases"/>
    <property type="match status" value="1"/>
</dbReference>
<dbReference type="InterPro" id="IPR005225">
    <property type="entry name" value="Small_GTP-bd"/>
</dbReference>
<feature type="compositionally biased region" description="Polar residues" evidence="5">
    <location>
        <begin position="551"/>
        <end position="562"/>
    </location>
</feature>
<dbReference type="GO" id="GO:0009116">
    <property type="term" value="P:nucleoside metabolic process"/>
    <property type="evidence" value="ECO:0007669"/>
    <property type="project" value="InterPro"/>
</dbReference>
<feature type="region of interest" description="Disordered" evidence="5">
    <location>
        <begin position="546"/>
        <end position="580"/>
    </location>
</feature>
<organism evidence="7 8">
    <name type="scientific">Exophiala bonariae</name>
    <dbReference type="NCBI Taxonomy" id="1690606"/>
    <lineage>
        <taxon>Eukaryota</taxon>
        <taxon>Fungi</taxon>
        <taxon>Dikarya</taxon>
        <taxon>Ascomycota</taxon>
        <taxon>Pezizomycotina</taxon>
        <taxon>Eurotiomycetes</taxon>
        <taxon>Chaetothyriomycetidae</taxon>
        <taxon>Chaetothyriales</taxon>
        <taxon>Herpotrichiellaceae</taxon>
        <taxon>Exophiala</taxon>
    </lineage>
</organism>
<dbReference type="CDD" id="cd09008">
    <property type="entry name" value="MTAN"/>
    <property type="match status" value="1"/>
</dbReference>
<feature type="repeat" description="ANK" evidence="4">
    <location>
        <begin position="283"/>
        <end position="315"/>
    </location>
</feature>
<dbReference type="FunFam" id="3.40.50.300:FF:000654">
    <property type="entry name" value="Small g-protein ras2"/>
    <property type="match status" value="1"/>
</dbReference>
<name>A0AAV9NVU4_9EURO</name>
<evidence type="ECO:0000313" key="7">
    <source>
        <dbReference type="EMBL" id="KAK5065013.1"/>
    </source>
</evidence>
<dbReference type="InterPro" id="IPR035994">
    <property type="entry name" value="Nucleoside_phosphorylase_sf"/>
</dbReference>
<dbReference type="InterPro" id="IPR036770">
    <property type="entry name" value="Ankyrin_rpt-contain_sf"/>
</dbReference>
<accession>A0AAV9NVU4</accession>
<gene>
    <name evidence="7" type="ORF">LTR84_000848</name>
</gene>
<dbReference type="SUPFAM" id="SSF48403">
    <property type="entry name" value="Ankyrin repeat"/>
    <property type="match status" value="1"/>
</dbReference>
<dbReference type="SMART" id="SM00175">
    <property type="entry name" value="RAB"/>
    <property type="match status" value="1"/>
</dbReference>
<reference evidence="7 8" key="1">
    <citation type="submission" date="2023-08" db="EMBL/GenBank/DDBJ databases">
        <title>Black Yeasts Isolated from many extreme environments.</title>
        <authorList>
            <person name="Coleine C."/>
            <person name="Stajich J.E."/>
            <person name="Selbmann L."/>
        </authorList>
    </citation>
    <scope>NUCLEOTIDE SEQUENCE [LARGE SCALE GENOMIC DNA]</scope>
    <source>
        <strain evidence="7 8">CCFEE 5792</strain>
    </source>
</reference>
<feature type="compositionally biased region" description="Low complexity" evidence="5">
    <location>
        <begin position="563"/>
        <end position="574"/>
    </location>
</feature>
<dbReference type="InterPro" id="IPR001806">
    <property type="entry name" value="Small_GTPase"/>
</dbReference>
<dbReference type="PROSITE" id="PS50297">
    <property type="entry name" value="ANK_REP_REGION"/>
    <property type="match status" value="4"/>
</dbReference>
<dbReference type="RefSeq" id="XP_064712337.1">
    <property type="nucleotide sequence ID" value="XM_064844477.1"/>
</dbReference>
<feature type="region of interest" description="Disordered" evidence="5">
    <location>
        <begin position="482"/>
        <end position="528"/>
    </location>
</feature>
<keyword evidence="3" id="KW-0342">GTP-binding</keyword>
<dbReference type="Pfam" id="PF01048">
    <property type="entry name" value="PNP_UDP_1"/>
    <property type="match status" value="1"/>
</dbReference>
<dbReference type="Proteomes" id="UP001358417">
    <property type="component" value="Unassembled WGS sequence"/>
</dbReference>
<dbReference type="GeneID" id="89969070"/>
<dbReference type="InterPro" id="IPR053137">
    <property type="entry name" value="NLR-like"/>
</dbReference>
<feature type="repeat" description="ANK" evidence="4">
    <location>
        <begin position="415"/>
        <end position="447"/>
    </location>
</feature>
<dbReference type="PROSITE" id="PS51419">
    <property type="entry name" value="RAB"/>
    <property type="match status" value="1"/>
</dbReference>
<dbReference type="Pfam" id="PF12796">
    <property type="entry name" value="Ank_2"/>
    <property type="match status" value="3"/>
</dbReference>
<dbReference type="NCBIfam" id="TIGR00231">
    <property type="entry name" value="small_GTP"/>
    <property type="match status" value="1"/>
</dbReference>
<comment type="similarity">
    <text evidence="1">Belongs to the small GTPase superfamily. Ras family.</text>
</comment>
<dbReference type="InterPro" id="IPR027417">
    <property type="entry name" value="P-loop_NTPase"/>
</dbReference>
<dbReference type="PANTHER" id="PTHR46082">
    <property type="entry name" value="ATP/GTP-BINDING PROTEIN-RELATED"/>
    <property type="match status" value="1"/>
</dbReference>
<feature type="compositionally biased region" description="Polar residues" evidence="5">
    <location>
        <begin position="514"/>
        <end position="523"/>
    </location>
</feature>
<dbReference type="SMART" id="SM00174">
    <property type="entry name" value="RHO"/>
    <property type="match status" value="1"/>
</dbReference>
<dbReference type="GO" id="GO:0003924">
    <property type="term" value="F:GTPase activity"/>
    <property type="evidence" value="ECO:0007669"/>
    <property type="project" value="InterPro"/>
</dbReference>
<dbReference type="InterPro" id="IPR000845">
    <property type="entry name" value="Nucleoside_phosphorylase_d"/>
</dbReference>
<dbReference type="SMART" id="SM00173">
    <property type="entry name" value="RAS"/>
    <property type="match status" value="1"/>
</dbReference>
<feature type="repeat" description="ANK" evidence="4">
    <location>
        <begin position="349"/>
        <end position="381"/>
    </location>
</feature>
<keyword evidence="2" id="KW-0547">Nucleotide-binding</keyword>
<dbReference type="SMART" id="SM00176">
    <property type="entry name" value="RAN"/>
    <property type="match status" value="1"/>
</dbReference>
<comment type="caution">
    <text evidence="7">The sequence shown here is derived from an EMBL/GenBank/DDBJ whole genome shotgun (WGS) entry which is preliminary data.</text>
</comment>
<dbReference type="AlphaFoldDB" id="A0AAV9NVU4"/>
<dbReference type="PROSITE" id="PS50088">
    <property type="entry name" value="ANK_REPEAT"/>
    <property type="match status" value="4"/>
</dbReference>
<keyword evidence="4" id="KW-0040">ANK repeat</keyword>
<dbReference type="InterPro" id="IPR002110">
    <property type="entry name" value="Ankyrin_rpt"/>
</dbReference>
<feature type="region of interest" description="Disordered" evidence="5">
    <location>
        <begin position="593"/>
        <end position="624"/>
    </location>
</feature>
<evidence type="ECO:0000313" key="8">
    <source>
        <dbReference type="Proteomes" id="UP001358417"/>
    </source>
</evidence>
<protein>
    <recommendedName>
        <fullName evidence="6">Nucleoside phosphorylase domain-containing protein</fullName>
    </recommendedName>
</protein>
<dbReference type="PRINTS" id="PR00449">
    <property type="entry name" value="RASTRNSFRMNG"/>
</dbReference>
<sequence length="953" mass="103413">MAGKMRLFKLIVIGDGGVGKTCLVIQLVQNHFVETYDPTIEDSYRKQVLIDKEASIIEVLDTAGQEEYTALRDQWIRDSEAAVLVYSVTSRQSFERINKFNQQLLRVKESASSHSIFGSATTLDMATPKAPLPVMLVANKADREDEREVTTAEGFALARELQCMFVESSAKSCINVEKAFYDLVRELRLQQRSAVIADKIKVPVPPERTNRNGRTRKVYFGSFSSLLRLLPGFKVNLREEYRHDVAHQLAIDKVLVQAARLNDIKAVKKCLTNGANPNAQSGSEGSALQAAAVLGHSKIVRLLLENGAAPNAKGPREMTALQAAAAEGHRDVVSILLKAGADVNTTSSLHGTALLAAASRGQVEVARLLIKYRADVNAKGGQYGNALQAAAVVGKLEMVSTLLDAGASHHARGEGDCTALQATCNAGHANLARLLLDRGSDINARPGRFGTALQAANDSSRFDVFNLLLSYGADVAVLSPQPSAEQVNRNQGSNSTIQAPDIENGEGAAEPSTRLASPHSSEPTFPVVDSCSIPVVSYGLMRDNAAGDTEPQCSNAATPRSPSQNQSNLPNAANPLPPRTNYHLPTHTRFLSYSQDPTTPLVDKPEHSLSRTGEQTPAWKTSALSNGHLRSRSLNLSHHMYTVAIICPMAVELAPVEAMLDVLHPNLPTSRLDHNVYSFGSLGEHNVVIAVMPGIGTNSSAVVATQLLHDFPSIRFTLLVGIGGGIPDDENDIRLGDVVVSRPTNIFGGVVQYDMGKCHPNGLFQRTGALRKPPPILSATVEKLRSRHLRDGTQITEHLVDMMTRFPKLMNVYSKPDSEHDRLFQDSCNHSAGQSCLECGPEHIVAREPRNNPDPKVHYGTIGSANALVRDSLTRNRLKQDSGIICVEMEAAGLMETFPCLVIRGICDYADSHKTKIWQPYAAAAAAAYMKEVLLMIPPKEIVRESRAIDVWI</sequence>
<dbReference type="PROSITE" id="PS51420">
    <property type="entry name" value="RHO"/>
    <property type="match status" value="1"/>
</dbReference>
<dbReference type="SUPFAM" id="SSF52540">
    <property type="entry name" value="P-loop containing nucleoside triphosphate hydrolases"/>
    <property type="match status" value="1"/>
</dbReference>
<feature type="repeat" description="ANK" evidence="4">
    <location>
        <begin position="316"/>
        <end position="348"/>
    </location>
</feature>
<evidence type="ECO:0000256" key="4">
    <source>
        <dbReference type="PROSITE-ProRule" id="PRU00023"/>
    </source>
</evidence>
<dbReference type="SMART" id="SM00248">
    <property type="entry name" value="ANK"/>
    <property type="match status" value="7"/>
</dbReference>
<feature type="compositionally biased region" description="Polar residues" evidence="5">
    <location>
        <begin position="482"/>
        <end position="498"/>
    </location>
</feature>
<dbReference type="Gene3D" id="1.25.40.20">
    <property type="entry name" value="Ankyrin repeat-containing domain"/>
    <property type="match status" value="2"/>
</dbReference>
<evidence type="ECO:0000259" key="6">
    <source>
        <dbReference type="Pfam" id="PF01048"/>
    </source>
</evidence>
<dbReference type="SUPFAM" id="SSF53167">
    <property type="entry name" value="Purine and uridine phosphorylases"/>
    <property type="match status" value="1"/>
</dbReference>
<proteinExistence type="inferred from homology"/>
<dbReference type="PANTHER" id="PTHR46082:SF11">
    <property type="entry name" value="AAA+ ATPASE DOMAIN-CONTAINING PROTEIN-RELATED"/>
    <property type="match status" value="1"/>
</dbReference>